<comment type="caution">
    <text evidence="5">The sequence shown here is derived from an EMBL/GenBank/DDBJ whole genome shotgun (WGS) entry which is preliminary data.</text>
</comment>
<dbReference type="GO" id="GO:0005829">
    <property type="term" value="C:cytosol"/>
    <property type="evidence" value="ECO:0007669"/>
    <property type="project" value="TreeGrafter"/>
</dbReference>
<reference evidence="5" key="1">
    <citation type="submission" date="2021-02" db="EMBL/GenBank/DDBJ databases">
        <authorList>
            <person name="Nowell W R."/>
        </authorList>
    </citation>
    <scope>NUCLEOTIDE SEQUENCE</scope>
    <source>
        <strain evidence="5">Ploen Becks lab</strain>
    </source>
</reference>
<dbReference type="SUPFAM" id="SSF52047">
    <property type="entry name" value="RNI-like"/>
    <property type="match status" value="1"/>
</dbReference>
<dbReference type="PANTHER" id="PTHR24113">
    <property type="entry name" value="RAN GTPASE-ACTIVATING PROTEIN 1"/>
    <property type="match status" value="1"/>
</dbReference>
<feature type="compositionally biased region" description="Polar residues" evidence="4">
    <location>
        <begin position="21"/>
        <end position="38"/>
    </location>
</feature>
<dbReference type="EMBL" id="CAJNOC010000533">
    <property type="protein sequence ID" value="CAF0773135.1"/>
    <property type="molecule type" value="Genomic_DNA"/>
</dbReference>
<keyword evidence="2" id="KW-0433">Leucine-rich repeat</keyword>
<keyword evidence="3" id="KW-0677">Repeat</keyword>
<dbReference type="AlphaFoldDB" id="A0A813QXB0"/>
<keyword evidence="6" id="KW-1185">Reference proteome</keyword>
<accession>A0A813QXB0</accession>
<dbReference type="OrthoDB" id="120976at2759"/>
<dbReference type="GO" id="GO:0005096">
    <property type="term" value="F:GTPase activator activity"/>
    <property type="evidence" value="ECO:0007669"/>
    <property type="project" value="UniProtKB-KW"/>
</dbReference>
<protein>
    <submittedName>
        <fullName evidence="5">Uncharacterized protein</fullName>
    </submittedName>
</protein>
<dbReference type="GO" id="GO:0031267">
    <property type="term" value="F:small GTPase binding"/>
    <property type="evidence" value="ECO:0007669"/>
    <property type="project" value="TreeGrafter"/>
</dbReference>
<proteinExistence type="predicted"/>
<dbReference type="PANTHER" id="PTHR24113:SF12">
    <property type="entry name" value="RAN GTPASE-ACTIVATING PROTEIN 1"/>
    <property type="match status" value="1"/>
</dbReference>
<evidence type="ECO:0000256" key="4">
    <source>
        <dbReference type="SAM" id="MobiDB-lite"/>
    </source>
</evidence>
<sequence length="435" mass="49115">MSKSIDKISKASSSSKKQSIHTDTTNTEDFMSSVSNPDSNGRKFNAEINNLGIINMKSKNLNHHGAYLLCQRLKRDFSIIHSVDLSDNQLEDEGILYLSISLRLCTVLNTLNLSNNSITEYGVRVLLENLNYRYLKYLNLSGNKIGNKGIEHISKYLPNIQLQQLILNSVGIDEEGAKSIGFALMSSNWLKEIELSSNNVRLSGAVLLCRGLIGNNSLEEISVSYNNNFGHDGIVAMAECLKINKSLRIVDLASTKIGFEGAKALSQGLKSNSTLKSLNLSFNPVTASGIYEILKSINTETSSIEYLGLKNIPIQKHLILIIELIQQRRKFNCEYGNMVVYPDTINVKTSSDDESMIKLARFLGEKRMRLIDLFRVLDRGNKLEMDKIEFIRRMKLFEPRLTQKDLHSIAKNLSTKETIYYRFENLFSVALYLEC</sequence>
<evidence type="ECO:0000256" key="2">
    <source>
        <dbReference type="ARBA" id="ARBA00022614"/>
    </source>
</evidence>
<dbReference type="InterPro" id="IPR006553">
    <property type="entry name" value="Leu-rich_rpt_Cys-con_subtyp"/>
</dbReference>
<evidence type="ECO:0000256" key="3">
    <source>
        <dbReference type="ARBA" id="ARBA00022737"/>
    </source>
</evidence>
<dbReference type="SMART" id="SM00367">
    <property type="entry name" value="LRR_CC"/>
    <property type="match status" value="4"/>
</dbReference>
<keyword evidence="1" id="KW-0343">GTPase activation</keyword>
<evidence type="ECO:0000313" key="6">
    <source>
        <dbReference type="Proteomes" id="UP000663879"/>
    </source>
</evidence>
<dbReference type="InterPro" id="IPR027038">
    <property type="entry name" value="RanGap"/>
</dbReference>
<organism evidence="5 6">
    <name type="scientific">Brachionus calyciflorus</name>
    <dbReference type="NCBI Taxonomy" id="104777"/>
    <lineage>
        <taxon>Eukaryota</taxon>
        <taxon>Metazoa</taxon>
        <taxon>Spiralia</taxon>
        <taxon>Gnathifera</taxon>
        <taxon>Rotifera</taxon>
        <taxon>Eurotatoria</taxon>
        <taxon>Monogononta</taxon>
        <taxon>Pseudotrocha</taxon>
        <taxon>Ploima</taxon>
        <taxon>Brachionidae</taxon>
        <taxon>Brachionus</taxon>
    </lineage>
</organism>
<evidence type="ECO:0000256" key="1">
    <source>
        <dbReference type="ARBA" id="ARBA00022468"/>
    </source>
</evidence>
<evidence type="ECO:0000313" key="5">
    <source>
        <dbReference type="EMBL" id="CAF0773135.1"/>
    </source>
</evidence>
<dbReference type="InterPro" id="IPR001611">
    <property type="entry name" value="Leu-rich_rpt"/>
</dbReference>
<gene>
    <name evidence="5" type="ORF">OXX778_LOCUS5061</name>
</gene>
<dbReference type="SMART" id="SM00368">
    <property type="entry name" value="LRR_RI"/>
    <property type="match status" value="7"/>
</dbReference>
<dbReference type="Gene3D" id="3.80.10.10">
    <property type="entry name" value="Ribonuclease Inhibitor"/>
    <property type="match status" value="3"/>
</dbReference>
<dbReference type="GO" id="GO:0005634">
    <property type="term" value="C:nucleus"/>
    <property type="evidence" value="ECO:0007669"/>
    <property type="project" value="TreeGrafter"/>
</dbReference>
<dbReference type="Proteomes" id="UP000663879">
    <property type="component" value="Unassembled WGS sequence"/>
</dbReference>
<dbReference type="GO" id="GO:0006913">
    <property type="term" value="P:nucleocytoplasmic transport"/>
    <property type="evidence" value="ECO:0007669"/>
    <property type="project" value="TreeGrafter"/>
</dbReference>
<dbReference type="InterPro" id="IPR032675">
    <property type="entry name" value="LRR_dom_sf"/>
</dbReference>
<dbReference type="Pfam" id="PF13516">
    <property type="entry name" value="LRR_6"/>
    <property type="match status" value="6"/>
</dbReference>
<dbReference type="GO" id="GO:0048471">
    <property type="term" value="C:perinuclear region of cytoplasm"/>
    <property type="evidence" value="ECO:0007669"/>
    <property type="project" value="TreeGrafter"/>
</dbReference>
<name>A0A813QXB0_9BILA</name>
<feature type="region of interest" description="Disordered" evidence="4">
    <location>
        <begin position="1"/>
        <end position="38"/>
    </location>
</feature>